<feature type="domain" description="EF-hand" evidence="4">
    <location>
        <begin position="204"/>
        <end position="239"/>
    </location>
</feature>
<evidence type="ECO:0000313" key="5">
    <source>
        <dbReference type="EMBL" id="KPI82469.1"/>
    </source>
</evidence>
<dbReference type="GO" id="GO:0016460">
    <property type="term" value="C:myosin II complex"/>
    <property type="evidence" value="ECO:0007669"/>
    <property type="project" value="TreeGrafter"/>
</dbReference>
<dbReference type="PANTHER" id="PTHR23048">
    <property type="entry name" value="MYOSIN LIGHT CHAIN 1, 3"/>
    <property type="match status" value="1"/>
</dbReference>
<reference evidence="5 6" key="1">
    <citation type="journal article" date="2015" name="PLoS Pathog.">
        <title>Leptomonas seymouri: Adaptations to the Dixenous Life Cycle Analyzed by Genome Sequencing, Transcriptome Profiling and Co-infection with Leishmania donovani.</title>
        <authorList>
            <person name="Kraeva N."/>
            <person name="Butenko A."/>
            <person name="Hlavacova J."/>
            <person name="Kostygov A."/>
            <person name="Myskova J."/>
            <person name="Grybchuk D."/>
            <person name="Lestinova T."/>
            <person name="Votypka J."/>
            <person name="Volf P."/>
            <person name="Opperdoes F."/>
            <person name="Flegontov P."/>
            <person name="Lukes J."/>
            <person name="Yurchenko V."/>
        </authorList>
    </citation>
    <scope>NUCLEOTIDE SEQUENCE [LARGE SCALE GENOMIC DNA]</scope>
    <source>
        <strain evidence="5 6">ATCC 30220</strain>
    </source>
</reference>
<keyword evidence="6" id="KW-1185">Reference proteome</keyword>
<dbReference type="GO" id="GO:0005509">
    <property type="term" value="F:calcium ion binding"/>
    <property type="evidence" value="ECO:0007669"/>
    <property type="project" value="InterPro"/>
</dbReference>
<dbReference type="SMART" id="SM00054">
    <property type="entry name" value="EFh"/>
    <property type="match status" value="4"/>
</dbReference>
<feature type="domain" description="EF-hand" evidence="4">
    <location>
        <begin position="249"/>
        <end position="284"/>
    </location>
</feature>
<gene>
    <name evidence="5" type="ORF">ABL78_8521</name>
</gene>
<dbReference type="InterPro" id="IPR050230">
    <property type="entry name" value="CALM/Myosin/TropC-like"/>
</dbReference>
<dbReference type="Gene3D" id="1.10.238.10">
    <property type="entry name" value="EF-hand"/>
    <property type="match status" value="2"/>
</dbReference>
<feature type="compositionally biased region" description="Low complexity" evidence="3">
    <location>
        <begin position="69"/>
        <end position="82"/>
    </location>
</feature>
<dbReference type="Pfam" id="PF13499">
    <property type="entry name" value="EF-hand_7"/>
    <property type="match status" value="2"/>
</dbReference>
<dbReference type="PANTHER" id="PTHR23048:SF0">
    <property type="entry name" value="CALMODULIN LIKE 3"/>
    <property type="match status" value="1"/>
</dbReference>
<dbReference type="InterPro" id="IPR018247">
    <property type="entry name" value="EF_Hand_1_Ca_BS"/>
</dbReference>
<dbReference type="PROSITE" id="PS50222">
    <property type="entry name" value="EF_HAND_2"/>
    <property type="match status" value="4"/>
</dbReference>
<proteinExistence type="predicted"/>
<dbReference type="SUPFAM" id="SSF47473">
    <property type="entry name" value="EF-hand"/>
    <property type="match status" value="1"/>
</dbReference>
<dbReference type="InterPro" id="IPR011992">
    <property type="entry name" value="EF-hand-dom_pair"/>
</dbReference>
<dbReference type="EMBL" id="LJSK01000940">
    <property type="protein sequence ID" value="KPI82469.1"/>
    <property type="molecule type" value="Genomic_DNA"/>
</dbReference>
<comment type="caution">
    <text evidence="5">The sequence shown here is derived from an EMBL/GenBank/DDBJ whole genome shotgun (WGS) entry which is preliminary data.</text>
</comment>
<feature type="region of interest" description="Disordered" evidence="3">
    <location>
        <begin position="1"/>
        <end position="155"/>
    </location>
</feature>
<name>A0A0N0P229_LEPSE</name>
<keyword evidence="2" id="KW-0106">Calcium</keyword>
<dbReference type="PROSITE" id="PS00018">
    <property type="entry name" value="EF_HAND_1"/>
    <property type="match status" value="4"/>
</dbReference>
<feature type="compositionally biased region" description="Low complexity" evidence="3">
    <location>
        <begin position="35"/>
        <end position="55"/>
    </location>
</feature>
<dbReference type="Proteomes" id="UP000038009">
    <property type="component" value="Unassembled WGS sequence"/>
</dbReference>
<keyword evidence="1" id="KW-0677">Repeat</keyword>
<feature type="domain" description="EF-hand" evidence="4">
    <location>
        <begin position="168"/>
        <end position="203"/>
    </location>
</feature>
<feature type="domain" description="EF-hand" evidence="4">
    <location>
        <begin position="285"/>
        <end position="318"/>
    </location>
</feature>
<evidence type="ECO:0000259" key="4">
    <source>
        <dbReference type="PROSITE" id="PS50222"/>
    </source>
</evidence>
<protein>
    <recommendedName>
        <fullName evidence="4">EF-hand domain-containing protein</fullName>
    </recommendedName>
</protein>
<dbReference type="AlphaFoldDB" id="A0A0N0P229"/>
<evidence type="ECO:0000256" key="2">
    <source>
        <dbReference type="ARBA" id="ARBA00022837"/>
    </source>
</evidence>
<feature type="compositionally biased region" description="Low complexity" evidence="3">
    <location>
        <begin position="91"/>
        <end position="138"/>
    </location>
</feature>
<evidence type="ECO:0000256" key="1">
    <source>
        <dbReference type="ARBA" id="ARBA00022737"/>
    </source>
</evidence>
<dbReference type="OrthoDB" id="26525at2759"/>
<organism evidence="5 6">
    <name type="scientific">Leptomonas seymouri</name>
    <dbReference type="NCBI Taxonomy" id="5684"/>
    <lineage>
        <taxon>Eukaryota</taxon>
        <taxon>Discoba</taxon>
        <taxon>Euglenozoa</taxon>
        <taxon>Kinetoplastea</taxon>
        <taxon>Metakinetoplastina</taxon>
        <taxon>Trypanosomatida</taxon>
        <taxon>Trypanosomatidae</taxon>
        <taxon>Leishmaniinae</taxon>
        <taxon>Leptomonas</taxon>
    </lineage>
</organism>
<dbReference type="OMA" id="PWITKSQ"/>
<dbReference type="VEuPathDB" id="TriTrypDB:Lsey_0943_0010"/>
<sequence length="318" mass="35305">MRCGWQGTREQGMHHECDSGSAQAVRPPSKPPQHPSAASSYNPYASQANQPSQPAAGGGYPPYPPGPPQGSSSPWQSGAPPQAVQPNSYQGNYYGAYTPPYPGAASPPSNDYSPNYSPNPATAGGYQGYPGYPQQAQSPPQPPRGPRRYEVTEPTGSHPWTLYGLGQNEYDQIVSLFVFFDEDESGSLDQKEVHRLARWLNFANTPQDVQRIFNDMDTDHSGSLSLGEFLSWLRHNKPNPQALYGLTQSQYNTIMMQFHTYDSNQDGCLEMNEFTRLVLNLGDVKDEHTARRLFQMIDRDRDGTINLHEFLTFRAGKG</sequence>
<dbReference type="InterPro" id="IPR002048">
    <property type="entry name" value="EF_hand_dom"/>
</dbReference>
<evidence type="ECO:0000313" key="6">
    <source>
        <dbReference type="Proteomes" id="UP000038009"/>
    </source>
</evidence>
<accession>A0A0N0P229</accession>
<evidence type="ECO:0000256" key="3">
    <source>
        <dbReference type="SAM" id="MobiDB-lite"/>
    </source>
</evidence>
<dbReference type="CDD" id="cd00051">
    <property type="entry name" value="EFh"/>
    <property type="match status" value="1"/>
</dbReference>